<dbReference type="EMBL" id="UINC01002385">
    <property type="protein sequence ID" value="SUZ96123.1"/>
    <property type="molecule type" value="Genomic_DNA"/>
</dbReference>
<evidence type="ECO:0000313" key="1">
    <source>
        <dbReference type="EMBL" id="SUZ96123.1"/>
    </source>
</evidence>
<accession>A0A381S4N5</accession>
<gene>
    <name evidence="1" type="ORF">METZ01_LOCUS48977</name>
</gene>
<feature type="non-terminal residue" evidence="1">
    <location>
        <position position="1"/>
    </location>
</feature>
<dbReference type="AlphaFoldDB" id="A0A381S4N5"/>
<proteinExistence type="predicted"/>
<reference evidence="1" key="1">
    <citation type="submission" date="2018-05" db="EMBL/GenBank/DDBJ databases">
        <authorList>
            <person name="Lanie J.A."/>
            <person name="Ng W.-L."/>
            <person name="Kazmierczak K.M."/>
            <person name="Andrzejewski T.M."/>
            <person name="Davidsen T.M."/>
            <person name="Wayne K.J."/>
            <person name="Tettelin H."/>
            <person name="Glass J.I."/>
            <person name="Rusch D."/>
            <person name="Podicherti R."/>
            <person name="Tsui H.-C.T."/>
            <person name="Winkler M.E."/>
        </authorList>
    </citation>
    <scope>NUCLEOTIDE SEQUENCE</scope>
</reference>
<name>A0A381S4N5_9ZZZZ</name>
<sequence length="58" mass="6680">VSESSWRLLDDPNELMAENTRIRIVATNQFEISIANPRLHYADKCLVNEGHWVWQGGV</sequence>
<organism evidence="1">
    <name type="scientific">marine metagenome</name>
    <dbReference type="NCBI Taxonomy" id="408172"/>
    <lineage>
        <taxon>unclassified sequences</taxon>
        <taxon>metagenomes</taxon>
        <taxon>ecological metagenomes</taxon>
    </lineage>
</organism>
<protein>
    <submittedName>
        <fullName evidence="1">Uncharacterized protein</fullName>
    </submittedName>
</protein>